<proteinExistence type="predicted"/>
<evidence type="ECO:0000313" key="1">
    <source>
        <dbReference type="EMBL" id="TYK01085.1"/>
    </source>
</evidence>
<evidence type="ECO:0000313" key="2">
    <source>
        <dbReference type="Proteomes" id="UP000321947"/>
    </source>
</evidence>
<gene>
    <name evidence="1" type="ORF">E5676_scaffold264G001100</name>
</gene>
<sequence>MKGAEKNPSDGPISEQRTEERLFKTVVINEVAIQLPEDKRRALRPREKKETKLKEREELLSQVEKVALSVEKGKDKEKAFDEYSEEFEKEIEEFSP</sequence>
<accession>A0A5D3BPK3</accession>
<dbReference type="Proteomes" id="UP000321947">
    <property type="component" value="Unassembled WGS sequence"/>
</dbReference>
<organism evidence="1 2">
    <name type="scientific">Cucumis melo var. makuwa</name>
    <name type="common">Oriental melon</name>
    <dbReference type="NCBI Taxonomy" id="1194695"/>
    <lineage>
        <taxon>Eukaryota</taxon>
        <taxon>Viridiplantae</taxon>
        <taxon>Streptophyta</taxon>
        <taxon>Embryophyta</taxon>
        <taxon>Tracheophyta</taxon>
        <taxon>Spermatophyta</taxon>
        <taxon>Magnoliopsida</taxon>
        <taxon>eudicotyledons</taxon>
        <taxon>Gunneridae</taxon>
        <taxon>Pentapetalae</taxon>
        <taxon>rosids</taxon>
        <taxon>fabids</taxon>
        <taxon>Cucurbitales</taxon>
        <taxon>Cucurbitaceae</taxon>
        <taxon>Benincaseae</taxon>
        <taxon>Cucumis</taxon>
    </lineage>
</organism>
<comment type="caution">
    <text evidence="1">The sequence shown here is derived from an EMBL/GenBank/DDBJ whole genome shotgun (WGS) entry which is preliminary data.</text>
</comment>
<dbReference type="AlphaFoldDB" id="A0A5D3BPK3"/>
<name>A0A5D3BPK3_CUCMM</name>
<reference evidence="1 2" key="1">
    <citation type="submission" date="2019-08" db="EMBL/GenBank/DDBJ databases">
        <title>Draft genome sequences of two oriental melons (Cucumis melo L. var makuwa).</title>
        <authorList>
            <person name="Kwon S.-Y."/>
        </authorList>
    </citation>
    <scope>NUCLEOTIDE SEQUENCE [LARGE SCALE GENOMIC DNA]</scope>
    <source>
        <strain evidence="2">cv. Chang Bougi</strain>
        <tissue evidence="1">Leaf</tissue>
    </source>
</reference>
<protein>
    <submittedName>
        <fullName evidence="1">Protein MNN4-like</fullName>
    </submittedName>
</protein>
<dbReference type="EMBL" id="SSTD01016369">
    <property type="protein sequence ID" value="TYK01085.1"/>
    <property type="molecule type" value="Genomic_DNA"/>
</dbReference>